<keyword evidence="1" id="KW-0812">Transmembrane</keyword>
<evidence type="ECO:0000256" key="2">
    <source>
        <dbReference type="SAM" id="SignalP"/>
    </source>
</evidence>
<dbReference type="InterPro" id="IPR058068">
    <property type="entry name" value="LIC_13387-like"/>
</dbReference>
<organism evidence="3 4">
    <name type="scientific">Amycolatopsis albispora</name>
    <dbReference type="NCBI Taxonomy" id="1804986"/>
    <lineage>
        <taxon>Bacteria</taxon>
        <taxon>Bacillati</taxon>
        <taxon>Actinomycetota</taxon>
        <taxon>Actinomycetes</taxon>
        <taxon>Pseudonocardiales</taxon>
        <taxon>Pseudonocardiaceae</taxon>
        <taxon>Amycolatopsis</taxon>
    </lineage>
</organism>
<dbReference type="EMBL" id="CP015163">
    <property type="protein sequence ID" value="AXB47993.1"/>
    <property type="molecule type" value="Genomic_DNA"/>
</dbReference>
<evidence type="ECO:0000313" key="4">
    <source>
        <dbReference type="Proteomes" id="UP000250434"/>
    </source>
</evidence>
<dbReference type="NCBIfam" id="NF047765">
    <property type="entry name" value="LIC_13387_fam"/>
    <property type="match status" value="1"/>
</dbReference>
<feature type="transmembrane region" description="Helical" evidence="1">
    <location>
        <begin position="111"/>
        <end position="126"/>
    </location>
</feature>
<evidence type="ECO:0000313" key="3">
    <source>
        <dbReference type="EMBL" id="AXB47993.1"/>
    </source>
</evidence>
<accession>A0A344LIW9</accession>
<keyword evidence="1" id="KW-0472">Membrane</keyword>
<feature type="chain" id="PRO_5039385987" description="DUF4064 domain-containing protein" evidence="2">
    <location>
        <begin position="23"/>
        <end position="132"/>
    </location>
</feature>
<dbReference type="RefSeq" id="WP_113697062.1">
    <property type="nucleotide sequence ID" value="NZ_CP015163.1"/>
</dbReference>
<name>A0A344LIW9_9PSEU</name>
<evidence type="ECO:0008006" key="5">
    <source>
        <dbReference type="Google" id="ProtNLM"/>
    </source>
</evidence>
<dbReference type="Proteomes" id="UP000250434">
    <property type="component" value="Chromosome"/>
</dbReference>
<dbReference type="AlphaFoldDB" id="A0A344LIW9"/>
<keyword evidence="4" id="KW-1185">Reference proteome</keyword>
<dbReference type="KEGG" id="aab:A4R43_40725"/>
<feature type="transmembrane region" description="Helical" evidence="1">
    <location>
        <begin position="61"/>
        <end position="80"/>
    </location>
</feature>
<dbReference type="OrthoDB" id="5194453at2"/>
<reference evidence="3 4" key="1">
    <citation type="submission" date="2016-04" db="EMBL/GenBank/DDBJ databases">
        <title>Complete genome sequence and analysis of deep-sea sediment isolate, Amycolatopsis sp. WP1.</title>
        <authorList>
            <person name="Wang H."/>
            <person name="Chen S."/>
            <person name="Wu Q."/>
        </authorList>
    </citation>
    <scope>NUCLEOTIDE SEQUENCE [LARGE SCALE GENOMIC DNA]</scope>
    <source>
        <strain evidence="3 4">WP1</strain>
    </source>
</reference>
<keyword evidence="2" id="KW-0732">Signal</keyword>
<proteinExistence type="predicted"/>
<feature type="signal peptide" evidence="2">
    <location>
        <begin position="1"/>
        <end position="22"/>
    </location>
</feature>
<gene>
    <name evidence="3" type="ORF">A4R43_40725</name>
</gene>
<protein>
    <recommendedName>
        <fullName evidence="5">DUF4064 domain-containing protein</fullName>
    </recommendedName>
</protein>
<evidence type="ECO:0000256" key="1">
    <source>
        <dbReference type="SAM" id="Phobius"/>
    </source>
</evidence>
<sequence>MKTFRIGAWAWIATGAGHLATAALLAAKAATPEADRAMTAMREYGIELLGLQRSLADLDRGMSLVMGVALIFAGAVCLFVPEASRKLAGLALAASVVALGLSAWLLPLPPIVLFAVACIAFGWSLAKPQPRR</sequence>
<keyword evidence="1" id="KW-1133">Transmembrane helix</keyword>